<dbReference type="PANTHER" id="PTHR44998">
    <property type="match status" value="1"/>
</dbReference>
<evidence type="ECO:0000313" key="3">
    <source>
        <dbReference type="Proteomes" id="UP000214646"/>
    </source>
</evidence>
<dbReference type="GO" id="GO:0016757">
    <property type="term" value="F:glycosyltransferase activity"/>
    <property type="evidence" value="ECO:0007669"/>
    <property type="project" value="TreeGrafter"/>
</dbReference>
<feature type="repeat" description="TPR" evidence="1">
    <location>
        <begin position="6"/>
        <end position="39"/>
    </location>
</feature>
<sequence>MNAAQIEELFTRARKHQFTNDLSEAVQCYRRLIEMAPDHIDALCQLGIIFLKLERAADAEEYLRRFLRLRPQSVDGLSNLGVALAQQGNYDEAIACFRKAADLRPRADAFNNLGNAYRDACLYDAAETSLRQALRLNPDHADALYNLGRTLSVLSAKSCDGVW</sequence>
<dbReference type="Pfam" id="PF00515">
    <property type="entry name" value="TPR_1"/>
    <property type="match status" value="1"/>
</dbReference>
<dbReference type="InterPro" id="IPR019734">
    <property type="entry name" value="TPR_rpt"/>
</dbReference>
<dbReference type="PROSITE" id="PS50005">
    <property type="entry name" value="TPR"/>
    <property type="match status" value="3"/>
</dbReference>
<dbReference type="OrthoDB" id="228958at2"/>
<dbReference type="Proteomes" id="UP000214646">
    <property type="component" value="Unassembled WGS sequence"/>
</dbReference>
<feature type="repeat" description="TPR" evidence="1">
    <location>
        <begin position="74"/>
        <end position="107"/>
    </location>
</feature>
<evidence type="ECO:0000256" key="1">
    <source>
        <dbReference type="PROSITE-ProRule" id="PRU00339"/>
    </source>
</evidence>
<gene>
    <name evidence="2" type="ORF">FRUB_03987</name>
</gene>
<dbReference type="AlphaFoldDB" id="A0A225DXF8"/>
<dbReference type="SUPFAM" id="SSF48452">
    <property type="entry name" value="TPR-like"/>
    <property type="match status" value="1"/>
</dbReference>
<dbReference type="PANTHER" id="PTHR44998:SF1">
    <property type="entry name" value="UDP-N-ACETYLGLUCOSAMINE--PEPTIDE N-ACETYLGLUCOSAMINYLTRANSFERASE 110 KDA SUBUNIT"/>
    <property type="match status" value="1"/>
</dbReference>
<keyword evidence="1" id="KW-0802">TPR repeat</keyword>
<feature type="repeat" description="TPR" evidence="1">
    <location>
        <begin position="40"/>
        <end position="73"/>
    </location>
</feature>
<evidence type="ECO:0000313" key="2">
    <source>
        <dbReference type="EMBL" id="OWK41909.1"/>
    </source>
</evidence>
<comment type="caution">
    <text evidence="2">The sequence shown here is derived from an EMBL/GenBank/DDBJ whole genome shotgun (WGS) entry which is preliminary data.</text>
</comment>
<organism evidence="2 3">
    <name type="scientific">Fimbriiglobus ruber</name>
    <dbReference type="NCBI Taxonomy" id="1908690"/>
    <lineage>
        <taxon>Bacteria</taxon>
        <taxon>Pseudomonadati</taxon>
        <taxon>Planctomycetota</taxon>
        <taxon>Planctomycetia</taxon>
        <taxon>Gemmatales</taxon>
        <taxon>Gemmataceae</taxon>
        <taxon>Fimbriiglobus</taxon>
    </lineage>
</organism>
<dbReference type="InterPro" id="IPR011990">
    <property type="entry name" value="TPR-like_helical_dom_sf"/>
</dbReference>
<dbReference type="Pfam" id="PF13181">
    <property type="entry name" value="TPR_8"/>
    <property type="match status" value="1"/>
</dbReference>
<dbReference type="EMBL" id="NIDE01000005">
    <property type="protein sequence ID" value="OWK41909.1"/>
    <property type="molecule type" value="Genomic_DNA"/>
</dbReference>
<proteinExistence type="predicted"/>
<keyword evidence="3" id="KW-1185">Reference proteome</keyword>
<dbReference type="PROSITE" id="PS50293">
    <property type="entry name" value="TPR_REGION"/>
    <property type="match status" value="1"/>
</dbReference>
<reference evidence="3" key="1">
    <citation type="submission" date="2017-06" db="EMBL/GenBank/DDBJ databases">
        <title>Genome analysis of Fimbriiglobus ruber SP5, the first member of the order Planctomycetales with confirmed chitinolytic capability.</title>
        <authorList>
            <person name="Ravin N.V."/>
            <person name="Rakitin A.L."/>
            <person name="Ivanova A.A."/>
            <person name="Beletsky A.V."/>
            <person name="Kulichevskaya I.S."/>
            <person name="Mardanov A.V."/>
            <person name="Dedysh S.N."/>
        </authorList>
    </citation>
    <scope>NUCLEOTIDE SEQUENCE [LARGE SCALE GENOMIC DNA]</scope>
    <source>
        <strain evidence="3">SP5</strain>
    </source>
</reference>
<dbReference type="RefSeq" id="WP_088255132.1">
    <property type="nucleotide sequence ID" value="NZ_NIDE01000005.1"/>
</dbReference>
<accession>A0A225DXF8</accession>
<dbReference type="Gene3D" id="1.25.40.10">
    <property type="entry name" value="Tetratricopeptide repeat domain"/>
    <property type="match status" value="2"/>
</dbReference>
<protein>
    <submittedName>
        <fullName evidence="2">TPR repeat</fullName>
    </submittedName>
</protein>
<dbReference type="Pfam" id="PF13432">
    <property type="entry name" value="TPR_16"/>
    <property type="match status" value="1"/>
</dbReference>
<dbReference type="SMART" id="SM00028">
    <property type="entry name" value="TPR"/>
    <property type="match status" value="4"/>
</dbReference>
<dbReference type="GO" id="GO:0006493">
    <property type="term" value="P:protein O-linked glycosylation"/>
    <property type="evidence" value="ECO:0007669"/>
    <property type="project" value="TreeGrafter"/>
</dbReference>
<name>A0A225DXF8_9BACT</name>